<evidence type="ECO:0008006" key="8">
    <source>
        <dbReference type="Google" id="ProtNLM"/>
    </source>
</evidence>
<protein>
    <recommendedName>
        <fullName evidence="8">FAD-dependent oxidoreductase</fullName>
    </recommendedName>
</protein>
<evidence type="ECO:0000313" key="7">
    <source>
        <dbReference type="Proteomes" id="UP001238163"/>
    </source>
</evidence>
<dbReference type="GO" id="GO:0051539">
    <property type="term" value="F:4 iron, 4 sulfur cluster binding"/>
    <property type="evidence" value="ECO:0007669"/>
    <property type="project" value="UniProtKB-KW"/>
</dbReference>
<dbReference type="Gene3D" id="3.50.50.60">
    <property type="entry name" value="FAD/NAD(P)-binding domain"/>
    <property type="match status" value="1"/>
</dbReference>
<evidence type="ECO:0000256" key="3">
    <source>
        <dbReference type="ARBA" id="ARBA00023002"/>
    </source>
</evidence>
<comment type="caution">
    <text evidence="6">The sequence shown here is derived from an EMBL/GenBank/DDBJ whole genome shotgun (WGS) entry which is preliminary data.</text>
</comment>
<dbReference type="SUPFAM" id="SSF51905">
    <property type="entry name" value="FAD/NAD(P)-binding domain"/>
    <property type="match status" value="1"/>
</dbReference>
<keyword evidence="1" id="KW-0004">4Fe-4S</keyword>
<evidence type="ECO:0000256" key="5">
    <source>
        <dbReference type="ARBA" id="ARBA00023014"/>
    </source>
</evidence>
<evidence type="ECO:0000313" key="6">
    <source>
        <dbReference type="EMBL" id="MDQ0288281.1"/>
    </source>
</evidence>
<dbReference type="InterPro" id="IPR039650">
    <property type="entry name" value="HdrA-like"/>
</dbReference>
<accession>A0AAE4AMA4</accession>
<keyword evidence="5" id="KW-0411">Iron-sulfur</keyword>
<gene>
    <name evidence="6" type="ORF">J3R75_000388</name>
</gene>
<proteinExistence type="predicted"/>
<dbReference type="Pfam" id="PF12831">
    <property type="entry name" value="FAD_oxidored"/>
    <property type="match status" value="1"/>
</dbReference>
<dbReference type="RefSeq" id="WP_307259602.1">
    <property type="nucleotide sequence ID" value="NZ_JAUSVL010000001.1"/>
</dbReference>
<evidence type="ECO:0000256" key="1">
    <source>
        <dbReference type="ARBA" id="ARBA00022485"/>
    </source>
</evidence>
<dbReference type="GO" id="GO:0016491">
    <property type="term" value="F:oxidoreductase activity"/>
    <property type="evidence" value="ECO:0007669"/>
    <property type="project" value="UniProtKB-KW"/>
</dbReference>
<name>A0AAE4AMA4_9BACT</name>
<keyword evidence="3" id="KW-0560">Oxidoreductase</keyword>
<dbReference type="AlphaFoldDB" id="A0AAE4AMA4"/>
<dbReference type="PANTHER" id="PTHR43498">
    <property type="entry name" value="FERREDOXIN:COB-COM HETERODISULFIDE REDUCTASE SUBUNIT A"/>
    <property type="match status" value="1"/>
</dbReference>
<keyword evidence="4" id="KW-0408">Iron</keyword>
<sequence>MSDSFSRQYDVLVCGGGPAGIGAAYGAASAGARTLLLEGSGRLGGMAVQAMVGPFMGGVRSRVVDAVMAAVGGRTIDFCQLDLLLYDLLAGLGVQVLLHAPVLAPVMDGQRLRGVDIMTKTGPRRFTAALFIDATGDGDLAYMAGVPFEMGRAGDGLVQPASIMFTIRGIDPQRRFVCGSEEEARRRVVNGRTWEEWVTDAQRKGELPAPVGVVRLYATRQADENGVNATQINGVNGLDPVDLTRAEVEGRRQACQIVAFLRRSLPGYENATMAMMPAVVGVRETRRFCGLARLEKEDCLRGANFADAVVFAASFPIDIHNPAGSGQAAGLGDYMQGEAERGKPYEIPYGCLVPKDVEGLLLAGRCISASHEAHASLRVMCIAMATGAAAGAAAAWAAQHGVSTRAVPVAELQPRLRPE</sequence>
<dbReference type="EMBL" id="JAUSVL010000001">
    <property type="protein sequence ID" value="MDQ0288281.1"/>
    <property type="molecule type" value="Genomic_DNA"/>
</dbReference>
<dbReference type="GO" id="GO:0046872">
    <property type="term" value="F:metal ion binding"/>
    <property type="evidence" value="ECO:0007669"/>
    <property type="project" value="UniProtKB-KW"/>
</dbReference>
<keyword evidence="2" id="KW-0479">Metal-binding</keyword>
<organism evidence="6 7">
    <name type="scientific">Oligosphaera ethanolica</name>
    <dbReference type="NCBI Taxonomy" id="760260"/>
    <lineage>
        <taxon>Bacteria</taxon>
        <taxon>Pseudomonadati</taxon>
        <taxon>Lentisphaerota</taxon>
        <taxon>Oligosphaeria</taxon>
        <taxon>Oligosphaerales</taxon>
        <taxon>Oligosphaeraceae</taxon>
        <taxon>Oligosphaera</taxon>
    </lineage>
</organism>
<reference evidence="6" key="1">
    <citation type="submission" date="2023-07" db="EMBL/GenBank/DDBJ databases">
        <title>Genomic Encyclopedia of Type Strains, Phase IV (KMG-IV): sequencing the most valuable type-strain genomes for metagenomic binning, comparative biology and taxonomic classification.</title>
        <authorList>
            <person name="Goeker M."/>
        </authorList>
    </citation>
    <scope>NUCLEOTIDE SEQUENCE</scope>
    <source>
        <strain evidence="6">DSM 24202</strain>
    </source>
</reference>
<dbReference type="Proteomes" id="UP001238163">
    <property type="component" value="Unassembled WGS sequence"/>
</dbReference>
<evidence type="ECO:0000256" key="4">
    <source>
        <dbReference type="ARBA" id="ARBA00023004"/>
    </source>
</evidence>
<evidence type="ECO:0000256" key="2">
    <source>
        <dbReference type="ARBA" id="ARBA00022723"/>
    </source>
</evidence>
<keyword evidence="7" id="KW-1185">Reference proteome</keyword>
<dbReference type="PANTHER" id="PTHR43498:SF1">
    <property type="entry name" value="COB--COM HETERODISULFIDE REDUCTASE IRON-SULFUR SUBUNIT A"/>
    <property type="match status" value="1"/>
</dbReference>
<dbReference type="InterPro" id="IPR036188">
    <property type="entry name" value="FAD/NAD-bd_sf"/>
</dbReference>